<name>A0AAQ3WSN5_PASNO</name>
<organism evidence="1 2">
    <name type="scientific">Paspalum notatum var. saurae</name>
    <dbReference type="NCBI Taxonomy" id="547442"/>
    <lineage>
        <taxon>Eukaryota</taxon>
        <taxon>Viridiplantae</taxon>
        <taxon>Streptophyta</taxon>
        <taxon>Embryophyta</taxon>
        <taxon>Tracheophyta</taxon>
        <taxon>Spermatophyta</taxon>
        <taxon>Magnoliopsida</taxon>
        <taxon>Liliopsida</taxon>
        <taxon>Poales</taxon>
        <taxon>Poaceae</taxon>
        <taxon>PACMAD clade</taxon>
        <taxon>Panicoideae</taxon>
        <taxon>Andropogonodae</taxon>
        <taxon>Paspaleae</taxon>
        <taxon>Paspalinae</taxon>
        <taxon>Paspalum</taxon>
    </lineage>
</organism>
<reference evidence="1 2" key="1">
    <citation type="submission" date="2024-02" db="EMBL/GenBank/DDBJ databases">
        <title>High-quality chromosome-scale genome assembly of Pensacola bahiagrass (Paspalum notatum Flugge var. saurae).</title>
        <authorList>
            <person name="Vega J.M."/>
            <person name="Podio M."/>
            <person name="Orjuela J."/>
            <person name="Siena L.A."/>
            <person name="Pessino S.C."/>
            <person name="Combes M.C."/>
            <person name="Mariac C."/>
            <person name="Albertini E."/>
            <person name="Pupilli F."/>
            <person name="Ortiz J.P.A."/>
            <person name="Leblanc O."/>
        </authorList>
    </citation>
    <scope>NUCLEOTIDE SEQUENCE [LARGE SCALE GENOMIC DNA]</scope>
    <source>
        <strain evidence="1">R1</strain>
        <tissue evidence="1">Leaf</tissue>
    </source>
</reference>
<dbReference type="AlphaFoldDB" id="A0AAQ3WSN5"/>
<proteinExistence type="predicted"/>
<evidence type="ECO:0000313" key="1">
    <source>
        <dbReference type="EMBL" id="WVZ73033.1"/>
    </source>
</evidence>
<evidence type="ECO:0000313" key="2">
    <source>
        <dbReference type="Proteomes" id="UP001341281"/>
    </source>
</evidence>
<dbReference type="Proteomes" id="UP001341281">
    <property type="component" value="Chromosome 05"/>
</dbReference>
<protein>
    <submittedName>
        <fullName evidence="1">Uncharacterized protein</fullName>
    </submittedName>
</protein>
<sequence>MFHDDIFCTFSWIFKGPEKAIVFISQYEVGIAHKNGPNSTNAEATMTEAIEGVNKSAAQSHDQHPGTYVSTVKENHPEFFRAINQEGPELVLIQVGMVFHIEEGEEIEIDHDSSCIAGASSHHDISILKTLQVQPNKSPLNSAALFECCQLSMSYCDPTVISLNQDPNIYSYVPPPPHLAAGRYVSDFLKICCGQLIVEQPMLGHF</sequence>
<gene>
    <name evidence="1" type="ORF">U9M48_021393</name>
</gene>
<dbReference type="EMBL" id="CP144749">
    <property type="protein sequence ID" value="WVZ73033.1"/>
    <property type="molecule type" value="Genomic_DNA"/>
</dbReference>
<keyword evidence="2" id="KW-1185">Reference proteome</keyword>
<accession>A0AAQ3WSN5</accession>